<keyword evidence="2" id="KW-1185">Reference proteome</keyword>
<dbReference type="AlphaFoldDB" id="A0A1H2PPM2"/>
<protein>
    <submittedName>
        <fullName evidence="1">Uncharacterized protein</fullName>
    </submittedName>
</protein>
<name>A0A1H2PPM2_9BURK</name>
<proteinExistence type="predicted"/>
<dbReference type="Proteomes" id="UP000243719">
    <property type="component" value="Unassembled WGS sequence"/>
</dbReference>
<dbReference type="STRING" id="1770053.SAMN05216551_1069"/>
<accession>A0A1H2PPM2</accession>
<evidence type="ECO:0000313" key="2">
    <source>
        <dbReference type="Proteomes" id="UP000243719"/>
    </source>
</evidence>
<evidence type="ECO:0000313" key="1">
    <source>
        <dbReference type="EMBL" id="SDV48719.1"/>
    </source>
</evidence>
<dbReference type="EMBL" id="FNLO01000006">
    <property type="protein sequence ID" value="SDV48719.1"/>
    <property type="molecule type" value="Genomic_DNA"/>
</dbReference>
<sequence length="29" mass="3170">MVEAWIDGRTHVPKLVPEDVTVPVLSPAL</sequence>
<gene>
    <name evidence="1" type="ORF">SAMN05216551_1069</name>
</gene>
<reference evidence="2" key="1">
    <citation type="submission" date="2016-09" db="EMBL/GenBank/DDBJ databases">
        <authorList>
            <person name="Varghese N."/>
            <person name="Submissions S."/>
        </authorList>
    </citation>
    <scope>NUCLEOTIDE SEQUENCE [LARGE SCALE GENOMIC DNA]</scope>
    <source>
        <strain evidence="2">JS23</strain>
    </source>
</reference>
<organism evidence="1 2">
    <name type="scientific">Chitinasiproducens palmae</name>
    <dbReference type="NCBI Taxonomy" id="1770053"/>
    <lineage>
        <taxon>Bacteria</taxon>
        <taxon>Pseudomonadati</taxon>
        <taxon>Pseudomonadota</taxon>
        <taxon>Betaproteobacteria</taxon>
        <taxon>Burkholderiales</taxon>
        <taxon>Burkholderiaceae</taxon>
        <taxon>Chitinasiproducens</taxon>
    </lineage>
</organism>